<keyword evidence="1" id="KW-1133">Transmembrane helix</keyword>
<evidence type="ECO:0000313" key="3">
    <source>
        <dbReference type="EMBL" id="EGY53627.1"/>
    </source>
</evidence>
<dbReference type="InterPro" id="IPR026841">
    <property type="entry name" value="Aur1/Ipt1"/>
</dbReference>
<dbReference type="InterPro" id="IPR036938">
    <property type="entry name" value="PAP2/HPO_sf"/>
</dbReference>
<dbReference type="HOGENOM" id="CLU_1388861_0_0_4"/>
<feature type="domain" description="Inositolphosphotransferase Aur1/Ipt1" evidence="2">
    <location>
        <begin position="48"/>
        <end position="190"/>
    </location>
</feature>
<dbReference type="EMBL" id="AGAY01000006">
    <property type="protein sequence ID" value="EGY53627.1"/>
    <property type="molecule type" value="Genomic_DNA"/>
</dbReference>
<dbReference type="PATRIC" id="fig|1032488.3.peg.167"/>
<feature type="transmembrane region" description="Helical" evidence="1">
    <location>
        <begin position="77"/>
        <end position="98"/>
    </location>
</feature>
<keyword evidence="1" id="KW-0472">Membrane</keyword>
<protein>
    <recommendedName>
        <fullName evidence="2">Inositolphosphotransferase Aur1/Ipt1 domain-containing protein</fullName>
    </recommendedName>
</protein>
<dbReference type="SUPFAM" id="SSF48317">
    <property type="entry name" value="Acid phosphatase/Vanadium-dependent haloperoxidase"/>
    <property type="match status" value="1"/>
</dbReference>
<keyword evidence="4" id="KW-1185">Reference proteome</keyword>
<comment type="caution">
    <text evidence="3">The sequence shown here is derived from an EMBL/GenBank/DDBJ whole genome shotgun (WGS) entry which is preliminary data.</text>
</comment>
<evidence type="ECO:0000259" key="2">
    <source>
        <dbReference type="Pfam" id="PF14378"/>
    </source>
</evidence>
<sequence length="198" mass="22833">MTAIDYMVNLVLSGILIVGAYQFYFFTQRHPMRAARQFHSAWDERIPFVPWWSWIYSFLYYPAILYLNWLVSDARQFTLLAFSFLMLLFMQMLFFWLLPVSTPAHWRSINTGKTASEKFLLFVQKFDQSSNCFPSMHVSVAMLTALHAAPSLGAAAFAFPLLIALSCLFTKQHYLIDLPAGAALGWLAHRLYLWLLAA</sequence>
<dbReference type="Proteomes" id="UP000003019">
    <property type="component" value="Unassembled WGS sequence"/>
</dbReference>
<organism evidence="3 4">
    <name type="scientific">Neisseria shayeganii 871</name>
    <dbReference type="NCBI Taxonomy" id="1032488"/>
    <lineage>
        <taxon>Bacteria</taxon>
        <taxon>Pseudomonadati</taxon>
        <taxon>Pseudomonadota</taxon>
        <taxon>Betaproteobacteria</taxon>
        <taxon>Neisseriales</taxon>
        <taxon>Neisseriaceae</taxon>
        <taxon>Neisseria</taxon>
    </lineage>
</organism>
<proteinExistence type="predicted"/>
<name>G4CEZ3_9NEIS</name>
<dbReference type="RefSeq" id="WP_009117876.1">
    <property type="nucleotide sequence ID" value="NZ_JH164926.1"/>
</dbReference>
<dbReference type="Pfam" id="PF14378">
    <property type="entry name" value="PAP2_3"/>
    <property type="match status" value="1"/>
</dbReference>
<accession>G4CEZ3</accession>
<dbReference type="OrthoDB" id="5801498at2"/>
<dbReference type="GO" id="GO:0016020">
    <property type="term" value="C:membrane"/>
    <property type="evidence" value="ECO:0007669"/>
    <property type="project" value="UniProtKB-SubCell"/>
</dbReference>
<feature type="transmembrane region" description="Helical" evidence="1">
    <location>
        <begin position="140"/>
        <end position="166"/>
    </location>
</feature>
<feature type="transmembrane region" description="Helical" evidence="1">
    <location>
        <begin position="48"/>
        <end position="71"/>
    </location>
</feature>
<reference evidence="3 4" key="1">
    <citation type="submission" date="2011-05" db="EMBL/GenBank/DDBJ databases">
        <authorList>
            <person name="Muzny D."/>
            <person name="Qin X."/>
            <person name="Deng J."/>
            <person name="Jiang H."/>
            <person name="Liu Y."/>
            <person name="Qu J."/>
            <person name="Song X.-Z."/>
            <person name="Zhang L."/>
            <person name="Thornton R."/>
            <person name="Coyle M."/>
            <person name="Francisco L."/>
            <person name="Jackson L."/>
            <person name="Javaid M."/>
            <person name="Korchina V."/>
            <person name="Kovar C."/>
            <person name="Mata R."/>
            <person name="Mathew T."/>
            <person name="Ngo R."/>
            <person name="Nguyen L."/>
            <person name="Nguyen N."/>
            <person name="Okwuonu G."/>
            <person name="Ongeri F."/>
            <person name="Pham C."/>
            <person name="Simmons D."/>
            <person name="Wilczek-Boney K."/>
            <person name="Hale W."/>
            <person name="Jakkamsetti A."/>
            <person name="Pham P."/>
            <person name="Ruth R."/>
            <person name="San Lucas F."/>
            <person name="Warren J."/>
            <person name="Zhang J."/>
            <person name="Zhao Z."/>
            <person name="Zhou C."/>
            <person name="Zhu D."/>
            <person name="Lee S."/>
            <person name="Bess C."/>
            <person name="Blankenburg K."/>
            <person name="Forbes L."/>
            <person name="Fu Q."/>
            <person name="Gubbala S."/>
            <person name="Hirani K."/>
            <person name="Jayaseelan J.C."/>
            <person name="Lara F."/>
            <person name="Munidasa M."/>
            <person name="Palculict T."/>
            <person name="Patil S."/>
            <person name="Pu L.-L."/>
            <person name="Saada N."/>
            <person name="Tang L."/>
            <person name="Weissenberger G."/>
            <person name="Zhu Y."/>
            <person name="Hemphill L."/>
            <person name="Shang Y."/>
            <person name="Youmans B."/>
            <person name="Ayvaz T."/>
            <person name="Ross M."/>
            <person name="Santibanez J."/>
            <person name="Aqrawi P."/>
            <person name="Gross S."/>
            <person name="Joshi V."/>
            <person name="Fowler G."/>
            <person name="Nazareth L."/>
            <person name="Reid J."/>
            <person name="Worley K."/>
            <person name="Petrosino J."/>
            <person name="Highlander S."/>
            <person name="Gibbs R."/>
        </authorList>
    </citation>
    <scope>NUCLEOTIDE SEQUENCE [LARGE SCALE GENOMIC DNA]</scope>
    <source>
        <strain evidence="3 4">871</strain>
    </source>
</reference>
<gene>
    <name evidence="3" type="ORF">HMPREF9371_0182</name>
</gene>
<dbReference type="STRING" id="1032488.HMPREF9371_0182"/>
<evidence type="ECO:0000256" key="1">
    <source>
        <dbReference type="SAM" id="Phobius"/>
    </source>
</evidence>
<dbReference type="AlphaFoldDB" id="G4CEZ3"/>
<keyword evidence="1" id="KW-0812">Transmembrane</keyword>
<feature type="transmembrane region" description="Helical" evidence="1">
    <location>
        <begin position="6"/>
        <end position="27"/>
    </location>
</feature>
<evidence type="ECO:0000313" key="4">
    <source>
        <dbReference type="Proteomes" id="UP000003019"/>
    </source>
</evidence>